<gene>
    <name evidence="2" type="ORF">MIZ01_1899</name>
</gene>
<dbReference type="AlphaFoldDB" id="A0AAN1XBK7"/>
<dbReference type="PROSITE" id="PS51257">
    <property type="entry name" value="PROKAR_LIPOPROTEIN"/>
    <property type="match status" value="1"/>
</dbReference>
<feature type="region of interest" description="Disordered" evidence="1">
    <location>
        <begin position="37"/>
        <end position="63"/>
    </location>
</feature>
<proteinExistence type="predicted"/>
<keyword evidence="3" id="KW-1185">Reference proteome</keyword>
<sequence>MTCRTASILCAVLLLGACGQNDNPPAPKLFQEQRDTLDKARTVDPAAQKQDEEQRKAMEQQTK</sequence>
<evidence type="ECO:0000256" key="1">
    <source>
        <dbReference type="SAM" id="MobiDB-lite"/>
    </source>
</evidence>
<dbReference type="RefSeq" id="WP_237246641.1">
    <property type="nucleotide sequence ID" value="NZ_AP023423.1"/>
</dbReference>
<name>A0AAN1XBK7_9PROT</name>
<dbReference type="Proteomes" id="UP001320326">
    <property type="component" value="Chromosome"/>
</dbReference>
<dbReference type="KEGG" id="seme:MIZ01_1899"/>
<evidence type="ECO:0000313" key="3">
    <source>
        <dbReference type="Proteomes" id="UP001320326"/>
    </source>
</evidence>
<evidence type="ECO:0000313" key="2">
    <source>
        <dbReference type="EMBL" id="BCK88098.1"/>
    </source>
</evidence>
<accession>A0AAN1XBK7</accession>
<evidence type="ECO:0008006" key="4">
    <source>
        <dbReference type="Google" id="ProtNLM"/>
    </source>
</evidence>
<organism evidence="2 3">
    <name type="scientific">Sideroxyarcus emersonii</name>
    <dbReference type="NCBI Taxonomy" id="2764705"/>
    <lineage>
        <taxon>Bacteria</taxon>
        <taxon>Pseudomonadati</taxon>
        <taxon>Pseudomonadota</taxon>
        <taxon>Betaproteobacteria</taxon>
        <taxon>Nitrosomonadales</taxon>
        <taxon>Gallionellaceae</taxon>
        <taxon>Sideroxyarcus</taxon>
    </lineage>
</organism>
<protein>
    <recommendedName>
        <fullName evidence="4">Lipoprotein</fullName>
    </recommendedName>
</protein>
<feature type="compositionally biased region" description="Basic and acidic residues" evidence="1">
    <location>
        <begin position="49"/>
        <end position="63"/>
    </location>
</feature>
<reference evidence="2 3" key="1">
    <citation type="journal article" date="2022" name="Int. J. Syst. Evol. Microbiol.">
        <title>&lt;i&gt;Sideroxyarcus emersonii&lt;/i&gt; gen. nov. sp. nov., a neutrophilic, microaerobic iron- and thiosulfate-oxidizing bacterium isolated from iron-rich wetland sediment.</title>
        <authorList>
            <person name="Kato S."/>
            <person name="Itoh T."/>
            <person name="Iino T."/>
            <person name="Ohkuma M."/>
        </authorList>
    </citation>
    <scope>NUCLEOTIDE SEQUENCE [LARGE SCALE GENOMIC DNA]</scope>
    <source>
        <strain evidence="2 3">MIZ01</strain>
    </source>
</reference>
<dbReference type="EMBL" id="AP023423">
    <property type="protein sequence ID" value="BCK88098.1"/>
    <property type="molecule type" value="Genomic_DNA"/>
</dbReference>